<protein>
    <submittedName>
        <fullName evidence="1">Uncharacterized protein</fullName>
    </submittedName>
</protein>
<proteinExistence type="predicted"/>
<evidence type="ECO:0000313" key="1">
    <source>
        <dbReference type="EMBL" id="KAI4307959.1"/>
    </source>
</evidence>
<keyword evidence="2" id="KW-1185">Reference proteome</keyword>
<name>A0ACB9LEC7_BAUVA</name>
<reference evidence="1 2" key="1">
    <citation type="journal article" date="2022" name="DNA Res.">
        <title>Chromosomal-level genome assembly of the orchid tree Bauhinia variegata (Leguminosae; Cercidoideae) supports the allotetraploid origin hypothesis of Bauhinia.</title>
        <authorList>
            <person name="Zhong Y."/>
            <person name="Chen Y."/>
            <person name="Zheng D."/>
            <person name="Pang J."/>
            <person name="Liu Y."/>
            <person name="Luo S."/>
            <person name="Meng S."/>
            <person name="Qian L."/>
            <person name="Wei D."/>
            <person name="Dai S."/>
            <person name="Zhou R."/>
        </authorList>
    </citation>
    <scope>NUCLEOTIDE SEQUENCE [LARGE SCALE GENOMIC DNA]</scope>
    <source>
        <strain evidence="1">BV-YZ2020</strain>
    </source>
</reference>
<evidence type="ECO:0000313" key="2">
    <source>
        <dbReference type="Proteomes" id="UP000828941"/>
    </source>
</evidence>
<dbReference type="EMBL" id="CM039437">
    <property type="protein sequence ID" value="KAI4307959.1"/>
    <property type="molecule type" value="Genomic_DNA"/>
</dbReference>
<sequence>MEDIPVSLASKIAGHFFSRARYLFRFNRVVENLQTEKENLKLTRDCLQQLAKNAKSKARKVEPAVEKLLQDVEITLQQVHKLEAKIESRNSCFGGCCHYFLAKEVAKRTQKMIELNEKSQFIKPFSQPIELPGKKYFSPKGFVYFKSTESAFNELWEALKDSNTCMMGLHGMGGSGKTSLVKQIGKMAENFLLFNNVVTAVVSQNPNVRDIQGQIAYQLGLKLEEESEFGRAQRLSKRLENGKILIILDDVWEKLDFEAIGVPSNGKNKGCRVLITTRIRRVCVSMGCTRITELSLLNEEEGWILFKLHADIGDDCPDDFKGVARKVSLECKGLPIAIVTVGRTLRGKSFEKSELALSRLRESKPVDIEVGLRSTYACLRLSYDNLRNQAAKSLFLLCCMFPEDYKINMEDLFRYWKELLVSGESLCEARREMNLAVNILLDSYLLMPAEYEQCVQMHDLVRDVALWIALEEGQAVMAATGKDARLLVEDETISQKAKISLWEMVNGQLSDQLNCPKLDTLLLHSKDLGFEVANADFGGMKALKVLAFTRFSYSWHVYQWGLTSVSSLSIPQSIKSLTSLGALCLRGYTLGDISILGTLKGLEILDLRGSSFDELPAGIAELKKLKLLDLFNCSIAKNNPYEVIERISQLEELYIWTTRHHSLENVSFPTLQRYAIGCTTRAIYSFSSNPYEFLEKHMPARALCLEDFDVSSPNHSSSSIKDLLPRAESLHLRYLNGGYKNIIPSVDKSGMNHLVGLILESCSEIECLVDSNRNTNPHMNLFPKEAVFSELVAIRLQHMNRLEEVFRDPSSLCSLKNLQEVIANYCPRLYSISFPMNSNLSSLKILRLERCEMLMSSIFTPSIAQTLVLLEHINICECKRLKHIISEAEEEEIVDYSLKMFPSLRILSVEGCESLESIFPIYFAKGLERLEDVVISRNPKLKYVFGTHKEDQIVMDIDLPSLRRITLNSLTSLINIYPKYCRPRSPNLKVCRYENCMELSTNAVHNMVVRSDIRQDHKATKERDIFWMADAPSVQWCNQDIPPALRDLLKFQVKEGSDSNREIEPLNSNLENLNLQDLSELQFIWNCLPKFLILQKLRFVNLHTCPKLKDIFSLTIVKSLPKLESLKISNCEELEEIVSSDSDKAENHLNQSVCFPELRYLEVLKCNKLKSLFNGFMASHFPKLATLKIARCSQLDHAFRLEPKANHEGRGSGRKATDPKQVVFPKLGEIELVCLLNFTKICQGFKLQQPLKSYKVQDCPKYTSSTSTYKG</sequence>
<organism evidence="1 2">
    <name type="scientific">Bauhinia variegata</name>
    <name type="common">Purple orchid tree</name>
    <name type="synonym">Phanera variegata</name>
    <dbReference type="NCBI Taxonomy" id="167791"/>
    <lineage>
        <taxon>Eukaryota</taxon>
        <taxon>Viridiplantae</taxon>
        <taxon>Streptophyta</taxon>
        <taxon>Embryophyta</taxon>
        <taxon>Tracheophyta</taxon>
        <taxon>Spermatophyta</taxon>
        <taxon>Magnoliopsida</taxon>
        <taxon>eudicotyledons</taxon>
        <taxon>Gunneridae</taxon>
        <taxon>Pentapetalae</taxon>
        <taxon>rosids</taxon>
        <taxon>fabids</taxon>
        <taxon>Fabales</taxon>
        <taxon>Fabaceae</taxon>
        <taxon>Cercidoideae</taxon>
        <taxon>Cercideae</taxon>
        <taxon>Bauhiniinae</taxon>
        <taxon>Bauhinia</taxon>
    </lineage>
</organism>
<comment type="caution">
    <text evidence="1">The sequence shown here is derived from an EMBL/GenBank/DDBJ whole genome shotgun (WGS) entry which is preliminary data.</text>
</comment>
<gene>
    <name evidence="1" type="ORF">L6164_031083</name>
</gene>
<dbReference type="Proteomes" id="UP000828941">
    <property type="component" value="Chromosome 12"/>
</dbReference>
<accession>A0ACB9LEC7</accession>